<dbReference type="EMBL" id="WOCE01000016">
    <property type="protein sequence ID" value="KAE9596637.1"/>
    <property type="molecule type" value="Genomic_DNA"/>
</dbReference>
<dbReference type="PANTHER" id="PTHR10992">
    <property type="entry name" value="METHYLESTERASE FAMILY MEMBER"/>
    <property type="match status" value="1"/>
</dbReference>
<proteinExistence type="predicted"/>
<evidence type="ECO:0000313" key="1">
    <source>
        <dbReference type="EMBL" id="KAE9596637.1"/>
    </source>
</evidence>
<dbReference type="GO" id="GO:0080030">
    <property type="term" value="F:methyl indole-3-acetate esterase activity"/>
    <property type="evidence" value="ECO:0007669"/>
    <property type="project" value="TreeGrafter"/>
</dbReference>
<dbReference type="Proteomes" id="UP000447434">
    <property type="component" value="Chromosome 16"/>
</dbReference>
<dbReference type="InterPro" id="IPR045889">
    <property type="entry name" value="MES/HNL"/>
</dbReference>
<organism evidence="1 3">
    <name type="scientific">Lupinus albus</name>
    <name type="common">White lupine</name>
    <name type="synonym">Lupinus termis</name>
    <dbReference type="NCBI Taxonomy" id="3870"/>
    <lineage>
        <taxon>Eukaryota</taxon>
        <taxon>Viridiplantae</taxon>
        <taxon>Streptophyta</taxon>
        <taxon>Embryophyta</taxon>
        <taxon>Tracheophyta</taxon>
        <taxon>Spermatophyta</taxon>
        <taxon>Magnoliopsida</taxon>
        <taxon>eudicotyledons</taxon>
        <taxon>Gunneridae</taxon>
        <taxon>Pentapetalae</taxon>
        <taxon>rosids</taxon>
        <taxon>fabids</taxon>
        <taxon>Fabales</taxon>
        <taxon>Fabaceae</taxon>
        <taxon>Papilionoideae</taxon>
        <taxon>50 kb inversion clade</taxon>
        <taxon>genistoids sensu lato</taxon>
        <taxon>core genistoids</taxon>
        <taxon>Genisteae</taxon>
        <taxon>Lupinus</taxon>
    </lineage>
</organism>
<sequence length="138" mass="15911">MCLESNLDSVTMFDEGHNAHHNGSFIFGPQFMASNLYQLSPLEDLTLALSLVRPTRIYGDEELLREETRVTRDKYGTVTKVYVVCEQDKVLKPNFQVSMIERNPTNDVKVIPDADHMPMFSKPHELFSHLQEIANTYY</sequence>
<dbReference type="GO" id="GO:0080032">
    <property type="term" value="F:methyl jasmonate esterase activity"/>
    <property type="evidence" value="ECO:0007669"/>
    <property type="project" value="TreeGrafter"/>
</dbReference>
<dbReference type="GO" id="GO:0080031">
    <property type="term" value="F:methyl salicylate esterase activity"/>
    <property type="evidence" value="ECO:0007669"/>
    <property type="project" value="TreeGrafter"/>
</dbReference>
<comment type="caution">
    <text evidence="1">The sequence shown here is derived from an EMBL/GenBank/DDBJ whole genome shotgun (WGS) entry which is preliminary data.</text>
</comment>
<reference evidence="3" key="1">
    <citation type="journal article" date="2020" name="Nat. Commun.">
        <title>Genome sequence of the cluster root forming white lupin.</title>
        <authorList>
            <person name="Hufnagel B."/>
            <person name="Marques A."/>
            <person name="Soriano A."/>
            <person name="Marques L."/>
            <person name="Divol F."/>
            <person name="Doumas P."/>
            <person name="Sallet E."/>
            <person name="Mancinotti D."/>
            <person name="Carrere S."/>
            <person name="Marande W."/>
            <person name="Arribat S."/>
            <person name="Keller J."/>
            <person name="Huneau C."/>
            <person name="Blein T."/>
            <person name="Aime D."/>
            <person name="Laguerre M."/>
            <person name="Taylor J."/>
            <person name="Schubert V."/>
            <person name="Nelson M."/>
            <person name="Geu-Flores F."/>
            <person name="Crespi M."/>
            <person name="Gallardo-Guerrero K."/>
            <person name="Delaux P.-M."/>
            <person name="Salse J."/>
            <person name="Berges H."/>
            <person name="Guyot R."/>
            <person name="Gouzy J."/>
            <person name="Peret B."/>
        </authorList>
    </citation>
    <scope>NUCLEOTIDE SEQUENCE [LARGE SCALE GENOMIC DNA]</scope>
    <source>
        <strain evidence="3">cv. Amiga</strain>
    </source>
</reference>
<dbReference type="Gene3D" id="3.40.50.1820">
    <property type="entry name" value="alpha/beta hydrolase"/>
    <property type="match status" value="1"/>
</dbReference>
<protein>
    <submittedName>
        <fullName evidence="1">Putative carboxylesterase</fullName>
    </submittedName>
</protein>
<evidence type="ECO:0000313" key="2">
    <source>
        <dbReference type="EMBL" id="KAE9596653.1"/>
    </source>
</evidence>
<dbReference type="SUPFAM" id="SSF53474">
    <property type="entry name" value="alpha/beta-Hydrolases"/>
    <property type="match status" value="1"/>
</dbReference>
<keyword evidence="3" id="KW-1185">Reference proteome</keyword>
<dbReference type="GO" id="GO:0009696">
    <property type="term" value="P:salicylic acid metabolic process"/>
    <property type="evidence" value="ECO:0007669"/>
    <property type="project" value="TreeGrafter"/>
</dbReference>
<gene>
    <name evidence="1" type="ORF">Lalb_Chr16g0378171</name>
    <name evidence="2" type="ORF">Lalb_Chr16g0378361</name>
</gene>
<reference evidence="1" key="2">
    <citation type="journal article" date="2020" name="Nat. Commun.">
        <title>High-quality genome sequence of white lupin provides insight into soil exploration and seed quality.</title>
        <authorList>
            <person name="Hufnagel B."/>
            <person name="Marques A."/>
            <person name="Soriano A."/>
            <person name="Marques L."/>
            <person name="Divol F."/>
            <person name="Doumas P."/>
            <person name="Sallet E."/>
            <person name="Mancinotti D."/>
            <person name="Carrere S."/>
            <person name="Marande W."/>
            <person name="Arribat S."/>
            <person name="Keller J."/>
            <person name="Huneau C."/>
            <person name="Blein T."/>
            <person name="Aime D."/>
            <person name="Laguerre M."/>
            <person name="Taylor J."/>
            <person name="Schubert V."/>
            <person name="Nelson M."/>
            <person name="Geu-Flores F."/>
            <person name="Crespi M."/>
            <person name="Gallardo K."/>
            <person name="Delaux P.M."/>
            <person name="Salse J."/>
            <person name="Berges H."/>
            <person name="Guyot R."/>
            <person name="Gouzy J."/>
            <person name="Peret B."/>
        </authorList>
    </citation>
    <scope>NUCLEOTIDE SEQUENCE</scope>
    <source>
        <tissue evidence="1">Leaves</tissue>
    </source>
</reference>
<name>A0A6A4PC33_LUPAL</name>
<dbReference type="EMBL" id="WOCE01000016">
    <property type="protein sequence ID" value="KAE9596653.1"/>
    <property type="molecule type" value="Genomic_DNA"/>
</dbReference>
<dbReference type="InterPro" id="IPR029058">
    <property type="entry name" value="AB_hydrolase_fold"/>
</dbReference>
<accession>A0A6A4PC33</accession>
<dbReference type="PANTHER" id="PTHR10992:SF1066">
    <property type="entry name" value="METHYL JASMONATE ESTERASE 1"/>
    <property type="match status" value="1"/>
</dbReference>
<dbReference type="AlphaFoldDB" id="A0A6A4PC33"/>
<evidence type="ECO:0000313" key="3">
    <source>
        <dbReference type="Proteomes" id="UP000447434"/>
    </source>
</evidence>
<dbReference type="GO" id="GO:0009694">
    <property type="term" value="P:jasmonic acid metabolic process"/>
    <property type="evidence" value="ECO:0007669"/>
    <property type="project" value="TreeGrafter"/>
</dbReference>
<dbReference type="OrthoDB" id="408373at2759"/>